<dbReference type="PANTHER" id="PTHR33702">
    <property type="entry name" value="BNAA09G40010D PROTEIN"/>
    <property type="match status" value="1"/>
</dbReference>
<dbReference type="AlphaFoldDB" id="A0ABD3AK01"/>
<proteinExistence type="predicted"/>
<keyword evidence="2" id="KW-1185">Reference proteome</keyword>
<gene>
    <name evidence="1" type="ORF">ACH5RR_010833</name>
</gene>
<dbReference type="PANTHER" id="PTHR33702:SF5">
    <property type="entry name" value="OS01G0308600 PROTEIN"/>
    <property type="match status" value="1"/>
</dbReference>
<comment type="caution">
    <text evidence="1">The sequence shown here is derived from an EMBL/GenBank/DDBJ whole genome shotgun (WGS) entry which is preliminary data.</text>
</comment>
<accession>A0ABD3AK01</accession>
<organism evidence="1 2">
    <name type="scientific">Cinchona calisaya</name>
    <dbReference type="NCBI Taxonomy" id="153742"/>
    <lineage>
        <taxon>Eukaryota</taxon>
        <taxon>Viridiplantae</taxon>
        <taxon>Streptophyta</taxon>
        <taxon>Embryophyta</taxon>
        <taxon>Tracheophyta</taxon>
        <taxon>Spermatophyta</taxon>
        <taxon>Magnoliopsida</taxon>
        <taxon>eudicotyledons</taxon>
        <taxon>Gunneridae</taxon>
        <taxon>Pentapetalae</taxon>
        <taxon>asterids</taxon>
        <taxon>lamiids</taxon>
        <taxon>Gentianales</taxon>
        <taxon>Rubiaceae</taxon>
        <taxon>Cinchonoideae</taxon>
        <taxon>Cinchoneae</taxon>
        <taxon>Cinchona</taxon>
    </lineage>
</organism>
<sequence length="197" mass="22415">MEGLTATGYKGVKGYWMRKGYVKLEGSGRRRRRRRLFRIRLSPRLKKLKLRFRLSPRKFILGLRDGYLNMMTRLASTRFINSGFAGYPGEGINGFGLRPLKEYDEKMIIEIYKSLVAGQGPLVPLPQRLSVTPEFGPLSTAVAHHKDKTTRDAESIPLHIRWGSSTRSQNVEDSNNSPFSDVSGWLMGGRGIQIFRL</sequence>
<name>A0ABD3AK01_9GENT</name>
<dbReference type="EMBL" id="JBJUIK010000004">
    <property type="protein sequence ID" value="KAL3531511.1"/>
    <property type="molecule type" value="Genomic_DNA"/>
</dbReference>
<evidence type="ECO:0000313" key="2">
    <source>
        <dbReference type="Proteomes" id="UP001630127"/>
    </source>
</evidence>
<reference evidence="1 2" key="1">
    <citation type="submission" date="2024-11" db="EMBL/GenBank/DDBJ databases">
        <title>A near-complete genome assembly of Cinchona calisaya.</title>
        <authorList>
            <person name="Lian D.C."/>
            <person name="Zhao X.W."/>
            <person name="Wei L."/>
        </authorList>
    </citation>
    <scope>NUCLEOTIDE SEQUENCE [LARGE SCALE GENOMIC DNA]</scope>
    <source>
        <tissue evidence="1">Nenye</tissue>
    </source>
</reference>
<dbReference type="Proteomes" id="UP001630127">
    <property type="component" value="Unassembled WGS sequence"/>
</dbReference>
<evidence type="ECO:0000313" key="1">
    <source>
        <dbReference type="EMBL" id="KAL3531511.1"/>
    </source>
</evidence>
<protein>
    <submittedName>
        <fullName evidence="1">Uncharacterized protein</fullName>
    </submittedName>
</protein>